<comment type="similarity">
    <text evidence="4">In the N-terminal section; belongs to the N-acetylglucosamine-1-phosphate uridyltransferase family.</text>
</comment>
<dbReference type="AlphaFoldDB" id="A0A7C4JN38"/>
<dbReference type="Pfam" id="PF25087">
    <property type="entry name" value="GMPPB_C"/>
    <property type="match status" value="1"/>
</dbReference>
<dbReference type="Pfam" id="PF00132">
    <property type="entry name" value="Hexapep"/>
    <property type="match status" value="1"/>
</dbReference>
<evidence type="ECO:0000256" key="5">
    <source>
        <dbReference type="ARBA" id="ARBA00022679"/>
    </source>
</evidence>
<dbReference type="InterPro" id="IPR050065">
    <property type="entry name" value="GlmU-like"/>
</dbReference>
<dbReference type="EMBL" id="DTBP01000015">
    <property type="protein sequence ID" value="HGQ73875.1"/>
    <property type="molecule type" value="Genomic_DNA"/>
</dbReference>
<comment type="similarity">
    <text evidence="3">In the C-terminal section; belongs to the transferase hexapeptide repeat family.</text>
</comment>
<evidence type="ECO:0000256" key="1">
    <source>
        <dbReference type="ARBA" id="ARBA00005166"/>
    </source>
</evidence>
<dbReference type="SUPFAM" id="SSF51161">
    <property type="entry name" value="Trimeric LpxA-like enzymes"/>
    <property type="match status" value="1"/>
</dbReference>
<evidence type="ECO:0000259" key="12">
    <source>
        <dbReference type="Pfam" id="PF25087"/>
    </source>
</evidence>
<keyword evidence="7" id="KW-0511">Multifunctional enzyme</keyword>
<comment type="caution">
    <text evidence="13">The sequence shown here is derived from an EMBL/GenBank/DDBJ whole genome shotgun (WGS) entry which is preliminary data.</text>
</comment>
<comment type="pathway">
    <text evidence="2">Nucleotide-sugar biosynthesis; UDP-N-acetyl-alpha-D-glucosamine biosynthesis; UDP-N-acetyl-alpha-D-glucosamine from N-acetyl-alpha-D-glucosamine 1-phosphate: step 1/1.</text>
</comment>
<dbReference type="InterPro" id="IPR001451">
    <property type="entry name" value="Hexapep"/>
</dbReference>
<dbReference type="GO" id="GO:0019134">
    <property type="term" value="F:glucosamine-1-phosphate N-acetyltransferase activity"/>
    <property type="evidence" value="ECO:0007669"/>
    <property type="project" value="UniProtKB-EC"/>
</dbReference>
<evidence type="ECO:0000256" key="7">
    <source>
        <dbReference type="ARBA" id="ARBA00023268"/>
    </source>
</evidence>
<dbReference type="InterPro" id="IPR056729">
    <property type="entry name" value="GMPPB_C"/>
</dbReference>
<keyword evidence="6" id="KW-0548">Nucleotidyltransferase</keyword>
<evidence type="ECO:0000313" key="13">
    <source>
        <dbReference type="EMBL" id="HGQ73875.1"/>
    </source>
</evidence>
<dbReference type="InterPro" id="IPR005835">
    <property type="entry name" value="NTP_transferase_dom"/>
</dbReference>
<evidence type="ECO:0000256" key="3">
    <source>
        <dbReference type="ARBA" id="ARBA00007707"/>
    </source>
</evidence>
<dbReference type="CDD" id="cd05636">
    <property type="entry name" value="LbH_G1P_TT_C_like"/>
    <property type="match status" value="1"/>
</dbReference>
<sequence length="421" mass="46325">MKALILAGGMGVRLRPITDTRPKPLIPILCRPILDWHLSNLSRINVIDSVRIVVSYMKEKIQSFVENRGYGVQYEFIDQVEELGTGDAVIKGVKGLGYDDEILIVYGDVYLSDLSIIEKIASMDGNVVLGARVGDPEKYGVLIVENGFLKRIEEKPVNPPSNLVFTGISKLKVGDVIEHSDIGFSVRGEIEFTDILTRIANSRRLRVIEIDGENWVDIGYPWNVIEANKLALKSIGRDIRGLIEDHVTIKGNVYVGEGSEIKSGTYIEGPVYIDKHVEVGPNARIRPYSVICSGSRIGFSVEVKESVIMENVHASHLSYIGDSVICENVNLGAGTMIANLRFDNKPVKVTINGKRISSGRRKFGAVIGANVKTGVNVSIMPGVKIGSNTWISPGSVVWVDVPQNSFYKSSVSYTIEELKEH</sequence>
<protein>
    <submittedName>
        <fullName evidence="13">Nucleotidyl transferase</fullName>
    </submittedName>
</protein>
<dbReference type="Gene3D" id="2.160.10.10">
    <property type="entry name" value="Hexapeptide repeat proteins"/>
    <property type="match status" value="1"/>
</dbReference>
<evidence type="ECO:0000259" key="11">
    <source>
        <dbReference type="Pfam" id="PF00483"/>
    </source>
</evidence>
<name>A0A7C4JN38_STAMA</name>
<dbReference type="InterPro" id="IPR023915">
    <property type="entry name" value="Bifunctiontional_GlmU_arc-type"/>
</dbReference>
<dbReference type="UniPathway" id="UPA00113">
    <property type="reaction ID" value="UER00532"/>
</dbReference>
<evidence type="ECO:0000256" key="6">
    <source>
        <dbReference type="ARBA" id="ARBA00022695"/>
    </source>
</evidence>
<dbReference type="Gene3D" id="3.90.550.10">
    <property type="entry name" value="Spore Coat Polysaccharide Biosynthesis Protein SpsA, Chain A"/>
    <property type="match status" value="1"/>
</dbReference>
<dbReference type="PANTHER" id="PTHR43584">
    <property type="entry name" value="NUCLEOTIDYL TRANSFERASE"/>
    <property type="match status" value="1"/>
</dbReference>
<evidence type="ECO:0000256" key="8">
    <source>
        <dbReference type="ARBA" id="ARBA00023315"/>
    </source>
</evidence>
<evidence type="ECO:0000256" key="4">
    <source>
        <dbReference type="ARBA" id="ARBA00007947"/>
    </source>
</evidence>
<feature type="domain" description="Nucleotidyl transferase" evidence="11">
    <location>
        <begin position="2"/>
        <end position="232"/>
    </location>
</feature>
<dbReference type="NCBIfam" id="TIGR03992">
    <property type="entry name" value="Arch_glmU"/>
    <property type="match status" value="1"/>
</dbReference>
<dbReference type="Pfam" id="PF00483">
    <property type="entry name" value="NTP_transferase"/>
    <property type="match status" value="1"/>
</dbReference>
<evidence type="ECO:0000256" key="2">
    <source>
        <dbReference type="ARBA" id="ARBA00005208"/>
    </source>
</evidence>
<gene>
    <name evidence="13" type="ORF">ENU20_02215</name>
</gene>
<comment type="catalytic activity">
    <reaction evidence="10">
        <text>N-acetyl-alpha-D-glucosamine 1-phosphate + UTP + H(+) = UDP-N-acetyl-alpha-D-glucosamine + diphosphate</text>
        <dbReference type="Rhea" id="RHEA:13509"/>
        <dbReference type="ChEBI" id="CHEBI:15378"/>
        <dbReference type="ChEBI" id="CHEBI:33019"/>
        <dbReference type="ChEBI" id="CHEBI:46398"/>
        <dbReference type="ChEBI" id="CHEBI:57705"/>
        <dbReference type="ChEBI" id="CHEBI:57776"/>
        <dbReference type="EC" id="2.7.7.23"/>
    </reaction>
</comment>
<feature type="domain" description="Mannose-1-phosphate guanyltransferase C-terminal" evidence="12">
    <location>
        <begin position="267"/>
        <end position="350"/>
    </location>
</feature>
<dbReference type="PANTHER" id="PTHR43584:SF8">
    <property type="entry name" value="N-ACETYLMURAMATE ALPHA-1-PHOSPHATE URIDYLYLTRANSFERASE"/>
    <property type="match status" value="1"/>
</dbReference>
<keyword evidence="5 13" id="KW-0808">Transferase</keyword>
<accession>A0A7C4JN38</accession>
<dbReference type="InterPro" id="IPR029044">
    <property type="entry name" value="Nucleotide-diphossugar_trans"/>
</dbReference>
<dbReference type="GO" id="GO:0003977">
    <property type="term" value="F:UDP-N-acetylglucosamine diphosphorylase activity"/>
    <property type="evidence" value="ECO:0007669"/>
    <property type="project" value="UniProtKB-EC"/>
</dbReference>
<dbReference type="GO" id="GO:0006048">
    <property type="term" value="P:UDP-N-acetylglucosamine biosynthetic process"/>
    <property type="evidence" value="ECO:0007669"/>
    <property type="project" value="UniProtKB-UniPathway"/>
</dbReference>
<evidence type="ECO:0000256" key="9">
    <source>
        <dbReference type="ARBA" id="ARBA00048247"/>
    </source>
</evidence>
<dbReference type="InterPro" id="IPR011004">
    <property type="entry name" value="Trimer_LpxA-like_sf"/>
</dbReference>
<proteinExistence type="inferred from homology"/>
<dbReference type="CDD" id="cd04181">
    <property type="entry name" value="NTP_transferase"/>
    <property type="match status" value="1"/>
</dbReference>
<dbReference type="SUPFAM" id="SSF53448">
    <property type="entry name" value="Nucleotide-diphospho-sugar transferases"/>
    <property type="match status" value="1"/>
</dbReference>
<evidence type="ECO:0000256" key="10">
    <source>
        <dbReference type="ARBA" id="ARBA00048493"/>
    </source>
</evidence>
<reference evidence="13" key="1">
    <citation type="journal article" date="2020" name="mSystems">
        <title>Genome- and Community-Level Interaction Insights into Carbon Utilization and Element Cycling Functions of Hydrothermarchaeota in Hydrothermal Sediment.</title>
        <authorList>
            <person name="Zhou Z."/>
            <person name="Liu Y."/>
            <person name="Xu W."/>
            <person name="Pan J."/>
            <person name="Luo Z.H."/>
            <person name="Li M."/>
        </authorList>
    </citation>
    <scope>NUCLEOTIDE SEQUENCE [LARGE SCALE GENOMIC DNA]</scope>
    <source>
        <strain evidence="13">SpSt-648</strain>
    </source>
</reference>
<comment type="pathway">
    <text evidence="1">Nucleotide-sugar biosynthesis; UDP-N-acetyl-alpha-D-glucosamine biosynthesis; N-acetyl-alpha-D-glucosamine 1-phosphate from alpha-D-glucosamine 6-phosphate (route II): step 2/2.</text>
</comment>
<comment type="catalytic activity">
    <reaction evidence="9">
        <text>alpha-D-glucosamine 1-phosphate + acetyl-CoA = N-acetyl-alpha-D-glucosamine 1-phosphate + CoA + H(+)</text>
        <dbReference type="Rhea" id="RHEA:13725"/>
        <dbReference type="ChEBI" id="CHEBI:15378"/>
        <dbReference type="ChEBI" id="CHEBI:57287"/>
        <dbReference type="ChEBI" id="CHEBI:57288"/>
        <dbReference type="ChEBI" id="CHEBI:57776"/>
        <dbReference type="ChEBI" id="CHEBI:58516"/>
        <dbReference type="EC" id="2.3.1.157"/>
    </reaction>
</comment>
<organism evidence="13">
    <name type="scientific">Staphylothermus marinus</name>
    <dbReference type="NCBI Taxonomy" id="2280"/>
    <lineage>
        <taxon>Archaea</taxon>
        <taxon>Thermoproteota</taxon>
        <taxon>Thermoprotei</taxon>
        <taxon>Desulfurococcales</taxon>
        <taxon>Desulfurococcaceae</taxon>
        <taxon>Staphylothermus</taxon>
    </lineage>
</organism>
<keyword evidence="8" id="KW-0012">Acyltransferase</keyword>